<dbReference type="InterPro" id="IPR053167">
    <property type="entry name" value="Spore_coat_component"/>
</dbReference>
<accession>A5W5Q4</accession>
<dbReference type="InterPro" id="IPR007893">
    <property type="entry name" value="Spore_coat_U/FanG"/>
</dbReference>
<dbReference type="KEGG" id="ppf:Pput_3338"/>
<dbReference type="AlphaFoldDB" id="A5W5Q4"/>
<evidence type="ECO:0000259" key="1">
    <source>
        <dbReference type="Pfam" id="PF05229"/>
    </source>
</evidence>
<dbReference type="eggNOG" id="COG5430">
    <property type="taxonomic scope" value="Bacteria"/>
</dbReference>
<dbReference type="EMBL" id="CP000712">
    <property type="protein sequence ID" value="ABQ79464.1"/>
    <property type="molecule type" value="Genomic_DNA"/>
</dbReference>
<dbReference type="Pfam" id="PF05229">
    <property type="entry name" value="SCPU"/>
    <property type="match status" value="1"/>
</dbReference>
<protein>
    <submittedName>
        <fullName evidence="2">Spore coat U domain protein</fullName>
    </submittedName>
</protein>
<name>A5W5Q4_PSEP1</name>
<dbReference type="PANTHER" id="PTHR37089">
    <property type="entry name" value="PROTEIN U-RELATED"/>
    <property type="match status" value="1"/>
</dbReference>
<dbReference type="HOGENOM" id="CLU_1531256_0_0_6"/>
<feature type="domain" description="Spore coat protein U/FanG" evidence="1">
    <location>
        <begin position="45"/>
        <end position="194"/>
    </location>
</feature>
<organism evidence="2">
    <name type="scientific">Pseudomonas putida (strain ATCC 700007 / DSM 6899 / JCM 31910 / BCRC 17059 / LMG 24140 / F1)</name>
    <dbReference type="NCBI Taxonomy" id="351746"/>
    <lineage>
        <taxon>Bacteria</taxon>
        <taxon>Pseudomonadati</taxon>
        <taxon>Pseudomonadota</taxon>
        <taxon>Gammaproteobacteria</taxon>
        <taxon>Pseudomonadales</taxon>
        <taxon>Pseudomonadaceae</taxon>
        <taxon>Pseudomonas</taxon>
    </lineage>
</organism>
<evidence type="ECO:0000313" key="2">
    <source>
        <dbReference type="EMBL" id="ABQ79464.1"/>
    </source>
</evidence>
<gene>
    <name evidence="2" type="ordered locus">Pput_3338</name>
</gene>
<reference evidence="2" key="1">
    <citation type="submission" date="2007-05" db="EMBL/GenBank/DDBJ databases">
        <title>Complete sequence of Pseudomonas putida F1.</title>
        <authorList>
            <consortium name="US DOE Joint Genome Institute"/>
            <person name="Copeland A."/>
            <person name="Lucas S."/>
            <person name="Lapidus A."/>
            <person name="Barry K."/>
            <person name="Detter J.C."/>
            <person name="Glavina del Rio T."/>
            <person name="Hammon N."/>
            <person name="Israni S."/>
            <person name="Dalin E."/>
            <person name="Tice H."/>
            <person name="Pitluck S."/>
            <person name="Chain P."/>
            <person name="Malfatti S."/>
            <person name="Shin M."/>
            <person name="Vergez L."/>
            <person name="Schmutz J."/>
            <person name="Larimer F."/>
            <person name="Land M."/>
            <person name="Hauser L."/>
            <person name="Kyrpides N."/>
            <person name="Lykidis A."/>
            <person name="Parales R."/>
            <person name="Richardson P."/>
        </authorList>
    </citation>
    <scope>NUCLEOTIDE SEQUENCE [LARGE SCALE GENOMIC DNA]</scope>
    <source>
        <strain evidence="2">F1</strain>
    </source>
</reference>
<dbReference type="PANTHER" id="PTHR37089:SF3">
    <property type="entry name" value="EXPORTED PROTEIN"/>
    <property type="match status" value="1"/>
</dbReference>
<proteinExistence type="predicted"/>
<dbReference type="SMART" id="SM00972">
    <property type="entry name" value="SCPU"/>
    <property type="match status" value="1"/>
</dbReference>
<sequence length="197" mass="21496" precursor="true">MPHRLRRLTATLSSGRFDKDNKVTERMLAALFGLLFSGSTVAADFLVEVRVLVQRGCMLVNQTRDAGAQALGRIDLGVTARLDGPGAPLSGVLLSQRPPRLECNPDTPYQVRVDGGQHGGVGELRYLASDDRQARPIPYRLYRDAAWREPLAVGVAQSARVPGSGSVELPLYARIDKLAWVPNAGFYADLLKVTVTW</sequence>